<feature type="transmembrane region" description="Helical" evidence="1">
    <location>
        <begin position="111"/>
        <end position="131"/>
    </location>
</feature>
<feature type="transmembrane region" description="Helical" evidence="1">
    <location>
        <begin position="170"/>
        <end position="192"/>
    </location>
</feature>
<keyword evidence="1" id="KW-1133">Transmembrane helix</keyword>
<feature type="transmembrane region" description="Helical" evidence="1">
    <location>
        <begin position="12"/>
        <end position="34"/>
    </location>
</feature>
<feature type="transmembrane region" description="Helical" evidence="1">
    <location>
        <begin position="76"/>
        <end position="99"/>
    </location>
</feature>
<name>A0A9D2NZ19_9FIRM</name>
<sequence length="203" mass="20801">MVHIWDVPAGGALTALAVVSAAFCLGALAGMLVASQVGGGGQDSLTAYLERYLAAAQSGAAAPPRVSSILWETLRWPVLTFLLGFTALGVVGIPLLFGVRGFLLSFAVSSFVRMFGGAGAILAFFAFGFTGMLSVPALFVLGVQGFASGQELVARALSGGKGPLSRGRAYWVRGGLCAAALGLCMLLEWWAVPALLGSVADLF</sequence>
<proteinExistence type="predicted"/>
<reference evidence="2" key="1">
    <citation type="journal article" date="2021" name="PeerJ">
        <title>Extensive microbial diversity within the chicken gut microbiome revealed by metagenomics and culture.</title>
        <authorList>
            <person name="Gilroy R."/>
            <person name="Ravi A."/>
            <person name="Getino M."/>
            <person name="Pursley I."/>
            <person name="Horton D.L."/>
            <person name="Alikhan N.F."/>
            <person name="Baker D."/>
            <person name="Gharbi K."/>
            <person name="Hall N."/>
            <person name="Watson M."/>
            <person name="Adriaenssens E.M."/>
            <person name="Foster-Nyarko E."/>
            <person name="Jarju S."/>
            <person name="Secka A."/>
            <person name="Antonio M."/>
            <person name="Oren A."/>
            <person name="Chaudhuri R.R."/>
            <person name="La Ragione R."/>
            <person name="Hildebrand F."/>
            <person name="Pallen M.J."/>
        </authorList>
    </citation>
    <scope>NUCLEOTIDE SEQUENCE</scope>
    <source>
        <strain evidence="2">CHK186-1790</strain>
    </source>
</reference>
<comment type="caution">
    <text evidence="2">The sequence shown here is derived from an EMBL/GenBank/DDBJ whole genome shotgun (WGS) entry which is preliminary data.</text>
</comment>
<gene>
    <name evidence="2" type="ORF">H9701_00860</name>
</gene>
<dbReference type="Proteomes" id="UP000823882">
    <property type="component" value="Unassembled WGS sequence"/>
</dbReference>
<accession>A0A9D2NZ19</accession>
<dbReference type="AlphaFoldDB" id="A0A9D2NZ19"/>
<evidence type="ECO:0000256" key="1">
    <source>
        <dbReference type="SAM" id="Phobius"/>
    </source>
</evidence>
<keyword evidence="1" id="KW-0472">Membrane</keyword>
<keyword evidence="1" id="KW-0812">Transmembrane</keyword>
<dbReference type="EMBL" id="DWWJ01000013">
    <property type="protein sequence ID" value="HJC40088.1"/>
    <property type="molecule type" value="Genomic_DNA"/>
</dbReference>
<dbReference type="Pfam" id="PF01944">
    <property type="entry name" value="SpoIIM"/>
    <property type="match status" value="1"/>
</dbReference>
<evidence type="ECO:0000313" key="3">
    <source>
        <dbReference type="Proteomes" id="UP000823882"/>
    </source>
</evidence>
<protein>
    <submittedName>
        <fullName evidence="2">Stage II sporulation protein M</fullName>
    </submittedName>
</protein>
<reference evidence="2" key="2">
    <citation type="submission" date="2021-04" db="EMBL/GenBank/DDBJ databases">
        <authorList>
            <person name="Gilroy R."/>
        </authorList>
    </citation>
    <scope>NUCLEOTIDE SEQUENCE</scope>
    <source>
        <strain evidence="2">CHK186-1790</strain>
    </source>
</reference>
<dbReference type="InterPro" id="IPR002798">
    <property type="entry name" value="SpoIIM-like"/>
</dbReference>
<organism evidence="2 3">
    <name type="scientific">Candidatus Intestinimonas pullistercoris</name>
    <dbReference type="NCBI Taxonomy" id="2838623"/>
    <lineage>
        <taxon>Bacteria</taxon>
        <taxon>Bacillati</taxon>
        <taxon>Bacillota</taxon>
        <taxon>Clostridia</taxon>
        <taxon>Eubacteriales</taxon>
        <taxon>Intestinimonas</taxon>
    </lineage>
</organism>
<evidence type="ECO:0000313" key="2">
    <source>
        <dbReference type="EMBL" id="HJC40088.1"/>
    </source>
</evidence>